<dbReference type="InterPro" id="IPR032710">
    <property type="entry name" value="NTF2-like_dom_sf"/>
</dbReference>
<gene>
    <name evidence="4" type="primary">ORF186198</name>
    <name evidence="5" type="synonym">ORF186217</name>
</gene>
<dbReference type="InterPro" id="IPR018222">
    <property type="entry name" value="Nuclear_transport_factor_2_euk"/>
</dbReference>
<dbReference type="Gene3D" id="3.10.450.50">
    <property type="match status" value="1"/>
</dbReference>
<feature type="region of interest" description="Disordered" evidence="2">
    <location>
        <begin position="288"/>
        <end position="376"/>
    </location>
</feature>
<evidence type="ECO:0000256" key="2">
    <source>
        <dbReference type="SAM" id="MobiDB-lite"/>
    </source>
</evidence>
<keyword evidence="1" id="KW-0694">RNA-binding</keyword>
<dbReference type="PROSITE" id="PS50177">
    <property type="entry name" value="NTF2_DOMAIN"/>
    <property type="match status" value="1"/>
</dbReference>
<proteinExistence type="predicted"/>
<feature type="domain" description="NTF2" evidence="3">
    <location>
        <begin position="11"/>
        <end position="131"/>
    </location>
</feature>
<dbReference type="AlphaFoldDB" id="A0A0B7BIA6"/>
<evidence type="ECO:0000313" key="5">
    <source>
        <dbReference type="EMBL" id="CEK92045.1"/>
    </source>
</evidence>
<dbReference type="SUPFAM" id="SSF54427">
    <property type="entry name" value="NTF2-like"/>
    <property type="match status" value="1"/>
</dbReference>
<dbReference type="GO" id="GO:0005829">
    <property type="term" value="C:cytosol"/>
    <property type="evidence" value="ECO:0007669"/>
    <property type="project" value="TreeGrafter"/>
</dbReference>
<dbReference type="FunFam" id="3.10.450.50:FF:000010">
    <property type="entry name" value="Ras GTPase-activating protein-binding protein"/>
    <property type="match status" value="1"/>
</dbReference>
<protein>
    <recommendedName>
        <fullName evidence="3">NTF2 domain-containing protein</fullName>
    </recommendedName>
</protein>
<dbReference type="Pfam" id="PF02136">
    <property type="entry name" value="NTF2"/>
    <property type="match status" value="1"/>
</dbReference>
<organism evidence="4">
    <name type="scientific">Arion vulgaris</name>
    <dbReference type="NCBI Taxonomy" id="1028688"/>
    <lineage>
        <taxon>Eukaryota</taxon>
        <taxon>Metazoa</taxon>
        <taxon>Spiralia</taxon>
        <taxon>Lophotrochozoa</taxon>
        <taxon>Mollusca</taxon>
        <taxon>Gastropoda</taxon>
        <taxon>Heterobranchia</taxon>
        <taxon>Euthyneura</taxon>
        <taxon>Panpulmonata</taxon>
        <taxon>Eupulmonata</taxon>
        <taxon>Stylommatophora</taxon>
        <taxon>Helicina</taxon>
        <taxon>Arionoidea</taxon>
        <taxon>Arionidae</taxon>
        <taxon>Arion</taxon>
    </lineage>
</organism>
<dbReference type="InterPro" id="IPR039539">
    <property type="entry name" value="Ras_GTPase_bind_prot"/>
</dbReference>
<dbReference type="PANTHER" id="PTHR10693">
    <property type="entry name" value="RAS GTPASE-ACTIVATING PROTEIN-BINDING PROTEIN"/>
    <property type="match status" value="1"/>
</dbReference>
<dbReference type="GO" id="GO:1990904">
    <property type="term" value="C:ribonucleoprotein complex"/>
    <property type="evidence" value="ECO:0007669"/>
    <property type="project" value="TreeGrafter"/>
</dbReference>
<dbReference type="PANTHER" id="PTHR10693:SF20">
    <property type="entry name" value="AT27578P"/>
    <property type="match status" value="1"/>
</dbReference>
<evidence type="ECO:0000313" key="4">
    <source>
        <dbReference type="EMBL" id="CEK92041.1"/>
    </source>
</evidence>
<dbReference type="GO" id="GO:0003729">
    <property type="term" value="F:mRNA binding"/>
    <property type="evidence" value="ECO:0007669"/>
    <property type="project" value="TreeGrafter"/>
</dbReference>
<sequence length="376" mass="41890">MVMETPGPQEVGREFVRQYYTMLHGAPLHLHRFYSNNSAFVHGGIEDAGSEQPPVIGQEAIHKKIVSLNFNDCHAKIRQVDAQATIEDSVVVQVTGELSNNGEPMRRFMQTFVLVPQTPKKFYVHNDIFRYQDEVFHDDGDIEEASHTSFITDHREEEMENGSIQEPVSTSGDVATSYYDHVPVSIDATDEEESAPVFVPSQPTKPQQAAVIVTEREPVHLEETSVEQVDQFEEKVEAELAPVAEPLQIEFHETQQPEVKPVTWAALASKNTPGGLVPVATTYSVQMVSHASKPPPSRSELPKTDAVSHQRGPRTPRERIIDRDRTSASRVDSDGDADSINGRSNSVGGGSRYSDTQQLYWQSSAKHHRTRVEGVL</sequence>
<dbReference type="CDD" id="cd00780">
    <property type="entry name" value="NTF2"/>
    <property type="match status" value="1"/>
</dbReference>
<dbReference type="EMBL" id="HACG01045180">
    <property type="protein sequence ID" value="CEK92045.1"/>
    <property type="molecule type" value="Transcribed_RNA"/>
</dbReference>
<accession>A0A0B7BIA6</accession>
<feature type="compositionally biased region" description="Basic and acidic residues" evidence="2">
    <location>
        <begin position="315"/>
        <end position="333"/>
    </location>
</feature>
<dbReference type="InterPro" id="IPR002075">
    <property type="entry name" value="NTF2_dom"/>
</dbReference>
<evidence type="ECO:0000259" key="3">
    <source>
        <dbReference type="PROSITE" id="PS50177"/>
    </source>
</evidence>
<feature type="compositionally biased region" description="Polar residues" evidence="2">
    <location>
        <begin position="353"/>
        <end position="364"/>
    </location>
</feature>
<dbReference type="EMBL" id="HACG01045176">
    <property type="protein sequence ID" value="CEK92041.1"/>
    <property type="molecule type" value="Transcribed_RNA"/>
</dbReference>
<evidence type="ECO:0000256" key="1">
    <source>
        <dbReference type="ARBA" id="ARBA00022884"/>
    </source>
</evidence>
<reference evidence="4" key="1">
    <citation type="submission" date="2014-12" db="EMBL/GenBank/DDBJ databases">
        <title>Insight into the proteome of Arion vulgaris.</title>
        <authorList>
            <person name="Aradska J."/>
            <person name="Bulat T."/>
            <person name="Smidak R."/>
            <person name="Sarate P."/>
            <person name="Gangsoo J."/>
            <person name="Sialana F."/>
            <person name="Bilban M."/>
            <person name="Lubec G."/>
        </authorList>
    </citation>
    <scope>NUCLEOTIDE SEQUENCE</scope>
    <source>
        <tissue evidence="4">Skin</tissue>
    </source>
</reference>
<name>A0A0B7BIA6_9EUPU</name>